<dbReference type="InterPro" id="IPR037185">
    <property type="entry name" value="EmrE-like"/>
</dbReference>
<dbReference type="GO" id="GO:0005789">
    <property type="term" value="C:endoplasmic reticulum membrane"/>
    <property type="evidence" value="ECO:0007669"/>
    <property type="project" value="UniProtKB-SubCell"/>
</dbReference>
<evidence type="ECO:0000313" key="7">
    <source>
        <dbReference type="EMBL" id="KAH3680446.1"/>
    </source>
</evidence>
<dbReference type="OrthoDB" id="18894at2759"/>
<name>A0A9P8TIV7_WICPI</name>
<proteinExistence type="inferred from homology"/>
<evidence type="ECO:0000313" key="8">
    <source>
        <dbReference type="Proteomes" id="UP000774326"/>
    </source>
</evidence>
<feature type="transmembrane region" description="Helical" evidence="5">
    <location>
        <begin position="187"/>
        <end position="209"/>
    </location>
</feature>
<feature type="transmembrane region" description="Helical" evidence="5">
    <location>
        <begin position="354"/>
        <end position="374"/>
    </location>
</feature>
<evidence type="ECO:0000256" key="3">
    <source>
        <dbReference type="ARBA" id="ARBA00022989"/>
    </source>
</evidence>
<evidence type="ECO:0000256" key="4">
    <source>
        <dbReference type="ARBA" id="ARBA00023136"/>
    </source>
</evidence>
<feature type="compositionally biased region" description="Polar residues" evidence="6">
    <location>
        <begin position="1"/>
        <end position="20"/>
    </location>
</feature>
<keyword evidence="5" id="KW-0333">Golgi apparatus</keyword>
<feature type="transmembrane region" description="Helical" evidence="5">
    <location>
        <begin position="381"/>
        <end position="403"/>
    </location>
</feature>
<feature type="transmembrane region" description="Helical" evidence="5">
    <location>
        <begin position="85"/>
        <end position="105"/>
    </location>
</feature>
<feature type="region of interest" description="Disordered" evidence="6">
    <location>
        <begin position="1"/>
        <end position="52"/>
    </location>
</feature>
<dbReference type="GO" id="GO:0000139">
    <property type="term" value="C:Golgi membrane"/>
    <property type="evidence" value="ECO:0007669"/>
    <property type="project" value="UniProtKB-SubCell"/>
</dbReference>
<dbReference type="EMBL" id="JAEUBG010004734">
    <property type="protein sequence ID" value="KAH3680446.1"/>
    <property type="molecule type" value="Genomic_DNA"/>
</dbReference>
<evidence type="ECO:0000256" key="5">
    <source>
        <dbReference type="RuleBase" id="RU367097"/>
    </source>
</evidence>
<dbReference type="Pfam" id="PF16913">
    <property type="entry name" value="PUNUT"/>
    <property type="match status" value="1"/>
</dbReference>
<comment type="caution">
    <text evidence="7">The sequence shown here is derived from an EMBL/GenBank/DDBJ whole genome shotgun (WGS) entry which is preliminary data.</text>
</comment>
<evidence type="ECO:0000256" key="6">
    <source>
        <dbReference type="SAM" id="MobiDB-lite"/>
    </source>
</evidence>
<keyword evidence="2 5" id="KW-0812">Transmembrane</keyword>
<protein>
    <recommendedName>
        <fullName evidence="5">GDP-mannose transporter</fullName>
        <shortName evidence="5">GMT</shortName>
    </recommendedName>
</protein>
<organism evidence="7 8">
    <name type="scientific">Wickerhamomyces pijperi</name>
    <name type="common">Yeast</name>
    <name type="synonym">Pichia pijperi</name>
    <dbReference type="NCBI Taxonomy" id="599730"/>
    <lineage>
        <taxon>Eukaryota</taxon>
        <taxon>Fungi</taxon>
        <taxon>Dikarya</taxon>
        <taxon>Ascomycota</taxon>
        <taxon>Saccharomycotina</taxon>
        <taxon>Saccharomycetes</taxon>
        <taxon>Phaffomycetales</taxon>
        <taxon>Wickerhamomycetaceae</taxon>
        <taxon>Wickerhamomyces</taxon>
    </lineage>
</organism>
<dbReference type="Proteomes" id="UP000774326">
    <property type="component" value="Unassembled WGS sequence"/>
</dbReference>
<keyword evidence="4 5" id="KW-0472">Membrane</keyword>
<dbReference type="SUPFAM" id="SSF103481">
    <property type="entry name" value="Multidrug resistance efflux transporter EmrE"/>
    <property type="match status" value="1"/>
</dbReference>
<gene>
    <name evidence="7" type="ORF">WICPIJ_008275</name>
</gene>
<dbReference type="PANTHER" id="PTHR11132">
    <property type="entry name" value="SOLUTE CARRIER FAMILY 35"/>
    <property type="match status" value="1"/>
</dbReference>
<dbReference type="GO" id="GO:0030659">
    <property type="term" value="C:cytoplasmic vesicle membrane"/>
    <property type="evidence" value="ECO:0007669"/>
    <property type="project" value="UniProtKB-SubCell"/>
</dbReference>
<feature type="transmembrane region" description="Helical" evidence="5">
    <location>
        <begin position="117"/>
        <end position="141"/>
    </location>
</feature>
<evidence type="ECO:0000256" key="1">
    <source>
        <dbReference type="ARBA" id="ARBA00004141"/>
    </source>
</evidence>
<evidence type="ECO:0000256" key="2">
    <source>
        <dbReference type="ARBA" id="ARBA00022692"/>
    </source>
</evidence>
<feature type="transmembrane region" description="Helical" evidence="5">
    <location>
        <begin position="162"/>
        <end position="181"/>
    </location>
</feature>
<reference evidence="7" key="1">
    <citation type="journal article" date="2021" name="Open Biol.">
        <title>Shared evolutionary footprints suggest mitochondrial oxidative damage underlies multiple complex I losses in fungi.</title>
        <authorList>
            <person name="Schikora-Tamarit M.A."/>
            <person name="Marcet-Houben M."/>
            <person name="Nosek J."/>
            <person name="Gabaldon T."/>
        </authorList>
    </citation>
    <scope>NUCLEOTIDE SEQUENCE</scope>
    <source>
        <strain evidence="7">CBS2887</strain>
    </source>
</reference>
<keyword evidence="3 5" id="KW-1133">Transmembrane helix</keyword>
<reference evidence="7" key="2">
    <citation type="submission" date="2021-01" db="EMBL/GenBank/DDBJ databases">
        <authorList>
            <person name="Schikora-Tamarit M.A."/>
        </authorList>
    </citation>
    <scope>NUCLEOTIDE SEQUENCE</scope>
    <source>
        <strain evidence="7">CBS2887</strain>
    </source>
</reference>
<feature type="transmembrane region" description="Helical" evidence="5">
    <location>
        <begin position="255"/>
        <end position="275"/>
    </location>
</feature>
<keyword evidence="8" id="KW-1185">Reference proteome</keyword>
<dbReference type="InterPro" id="IPR050186">
    <property type="entry name" value="TPT_transporter"/>
</dbReference>
<comment type="function">
    <text evidence="5">Involved in the import of GDP-mannose from the cytoplasm into the Golgi lumen.</text>
</comment>
<feature type="transmembrane region" description="Helical" evidence="5">
    <location>
        <begin position="409"/>
        <end position="428"/>
    </location>
</feature>
<comment type="subunit">
    <text evidence="5">Homooligomer.</text>
</comment>
<comment type="subcellular location">
    <subcellularLocation>
        <location evidence="5">Golgi apparatus membrane</location>
        <topology evidence="5">Multi-pass membrane protein</topology>
    </subcellularLocation>
    <subcellularLocation>
        <location evidence="5">Cytoplasmic vesicle membrane</location>
        <topology evidence="5">Multi-pass membrane protein</topology>
    </subcellularLocation>
    <subcellularLocation>
        <location evidence="5">Endoplasmic reticulum membrane</location>
        <topology evidence="5">Multi-pass membrane protein</topology>
    </subcellularLocation>
    <subcellularLocation>
        <location evidence="1">Membrane</location>
        <topology evidence="1">Multi-pass membrane protein</topology>
    </subcellularLocation>
</comment>
<accession>A0A9P8TIV7</accession>
<keyword evidence="5" id="KW-0968">Cytoplasmic vesicle</keyword>
<sequence>MSNINQPPSISITSTTNAPTRTRKLSHSTSVPLSPLSPRPHHISSNGSTPLSDPDHEFHDVVWQDEESFLTGDKNSDRHILQHRYFKVGVAILGWYVFSLTISIYNNWMFDKKSLNLPFPILITSFHQLILSGLSYLTLYLKPSLYGSDYQERSKKKFDSRYFITRLFPCSLSSALDVGAANMSLRYIPLSIYTMIKSSSIAFVLLFGILTKLEKFSWNLLSIVVIMSIGVTLMAQKDHHASNSEEGETKTVGDYLFGSLLVVFSAMMSGLRWVLTQLLIIKSDEGLNNRDSEGSDDDQLEGKAKKRAKTHPVVTISQLAPSMFAVLFVVGAFVEGLEAFISNDIWHKNSLIHNFVLLLSPGVLVFFMTFFEFTILSLSHVLTLSIFGILKEVLTILLSVLIFKDHLSGVNLIGLGISLVDIIWYNYFRYMEKVQESDEVSGAYQEIEMEDVNIHK</sequence>
<dbReference type="AlphaFoldDB" id="A0A9P8TIV7"/>
<keyword evidence="5" id="KW-0762">Sugar transport</keyword>
<feature type="transmembrane region" description="Helical" evidence="5">
    <location>
        <begin position="216"/>
        <end position="235"/>
    </location>
</feature>
<keyword evidence="5" id="KW-0256">Endoplasmic reticulum</keyword>
<feature type="transmembrane region" description="Helical" evidence="5">
    <location>
        <begin position="313"/>
        <end position="334"/>
    </location>
</feature>
<comment type="similarity">
    <text evidence="5">Belongs to the TPT transporter family. SLC35D subfamily.</text>
</comment>
<keyword evidence="5" id="KW-0813">Transport</keyword>